<dbReference type="Proteomes" id="UP001175226">
    <property type="component" value="Unassembled WGS sequence"/>
</dbReference>
<reference evidence="1" key="1">
    <citation type="submission" date="2023-06" db="EMBL/GenBank/DDBJ databases">
        <authorList>
            <consortium name="Lawrence Berkeley National Laboratory"/>
            <person name="Ahrendt S."/>
            <person name="Sahu N."/>
            <person name="Indic B."/>
            <person name="Wong-Bajracharya J."/>
            <person name="Merenyi Z."/>
            <person name="Ke H.-M."/>
            <person name="Monk M."/>
            <person name="Kocsube S."/>
            <person name="Drula E."/>
            <person name="Lipzen A."/>
            <person name="Balint B."/>
            <person name="Henrissat B."/>
            <person name="Andreopoulos B."/>
            <person name="Martin F.M."/>
            <person name="Harder C.B."/>
            <person name="Rigling D."/>
            <person name="Ford K.L."/>
            <person name="Foster G.D."/>
            <person name="Pangilinan J."/>
            <person name="Papanicolaou A."/>
            <person name="Barry K."/>
            <person name="LaButti K."/>
            <person name="Viragh M."/>
            <person name="Koriabine M."/>
            <person name="Yan M."/>
            <person name="Riley R."/>
            <person name="Champramary S."/>
            <person name="Plett K.L."/>
            <person name="Tsai I.J."/>
            <person name="Slot J."/>
            <person name="Sipos G."/>
            <person name="Plett J."/>
            <person name="Nagy L.G."/>
            <person name="Grigoriev I.V."/>
        </authorList>
    </citation>
    <scope>NUCLEOTIDE SEQUENCE</scope>
    <source>
        <strain evidence="1">FPL87.14</strain>
    </source>
</reference>
<gene>
    <name evidence="1" type="ORF">EV421DRAFT_1729874</name>
</gene>
<name>A0AA39N1H8_9AGAR</name>
<evidence type="ECO:0000313" key="2">
    <source>
        <dbReference type="Proteomes" id="UP001175226"/>
    </source>
</evidence>
<keyword evidence="2" id="KW-1185">Reference proteome</keyword>
<dbReference type="AlphaFoldDB" id="A0AA39N1H8"/>
<evidence type="ECO:0000313" key="1">
    <source>
        <dbReference type="EMBL" id="KAK0454741.1"/>
    </source>
</evidence>
<organism evidence="1 2">
    <name type="scientific">Armillaria borealis</name>
    <dbReference type="NCBI Taxonomy" id="47425"/>
    <lineage>
        <taxon>Eukaryota</taxon>
        <taxon>Fungi</taxon>
        <taxon>Dikarya</taxon>
        <taxon>Basidiomycota</taxon>
        <taxon>Agaricomycotina</taxon>
        <taxon>Agaricomycetes</taxon>
        <taxon>Agaricomycetidae</taxon>
        <taxon>Agaricales</taxon>
        <taxon>Marasmiineae</taxon>
        <taxon>Physalacriaceae</taxon>
        <taxon>Armillaria</taxon>
    </lineage>
</organism>
<dbReference type="EMBL" id="JAUEPT010000002">
    <property type="protein sequence ID" value="KAK0454741.1"/>
    <property type="molecule type" value="Genomic_DNA"/>
</dbReference>
<sequence length="114" mass="12848">MSFLYLGVLTARHGLGRALTEECHFRISSYHYLLDESGGQVSRINIPEELSLMVETRTMHGVVETGPGPGIFEYGTLSWDTQTGRNAGERSGSRDSQWKRSLVQKYLCYWKMGG</sequence>
<comment type="caution">
    <text evidence="1">The sequence shown here is derived from an EMBL/GenBank/DDBJ whole genome shotgun (WGS) entry which is preliminary data.</text>
</comment>
<proteinExistence type="predicted"/>
<protein>
    <submittedName>
        <fullName evidence="1">Uncharacterized protein</fullName>
    </submittedName>
</protein>
<accession>A0AA39N1H8</accession>